<dbReference type="SMART" id="SM01120">
    <property type="entry name" value="Dak2"/>
    <property type="match status" value="1"/>
</dbReference>
<dbReference type="FunFam" id="1.25.40.340:FF:000001">
    <property type="entry name" value="Dihydroxyacetone kinase 1"/>
    <property type="match status" value="1"/>
</dbReference>
<dbReference type="PROSITE" id="PS51480">
    <property type="entry name" value="DHAL"/>
    <property type="match status" value="1"/>
</dbReference>
<evidence type="ECO:0000256" key="4">
    <source>
        <dbReference type="ARBA" id="ARBA00022840"/>
    </source>
</evidence>
<dbReference type="InterPro" id="IPR004007">
    <property type="entry name" value="DhaL_dom"/>
</dbReference>
<keyword evidence="4" id="KW-0067">ATP-binding</keyword>
<comment type="catalytic activity">
    <reaction evidence="5">
        <text>D-glyceraldehyde + ATP = D-glyceraldehyde 3-phosphate + ADP + H(+)</text>
        <dbReference type="Rhea" id="RHEA:13941"/>
        <dbReference type="ChEBI" id="CHEBI:15378"/>
        <dbReference type="ChEBI" id="CHEBI:17378"/>
        <dbReference type="ChEBI" id="CHEBI:30616"/>
        <dbReference type="ChEBI" id="CHEBI:59776"/>
        <dbReference type="ChEBI" id="CHEBI:456216"/>
        <dbReference type="EC" id="2.7.1.28"/>
    </reaction>
</comment>
<keyword evidence="2" id="KW-0547">Nucleotide-binding</keyword>
<evidence type="ECO:0000256" key="5">
    <source>
        <dbReference type="ARBA" id="ARBA00047974"/>
    </source>
</evidence>
<name>A0A194X9J8_MOLSC</name>
<evidence type="ECO:0000256" key="7">
    <source>
        <dbReference type="SAM" id="MobiDB-lite"/>
    </source>
</evidence>
<dbReference type="GO" id="GO:0050354">
    <property type="term" value="F:triokinase activity"/>
    <property type="evidence" value="ECO:0007669"/>
    <property type="project" value="UniProtKB-EC"/>
</dbReference>
<dbReference type="Proteomes" id="UP000070700">
    <property type="component" value="Unassembled WGS sequence"/>
</dbReference>
<accession>A0A194X9J8</accession>
<dbReference type="GO" id="GO:0004371">
    <property type="term" value="F:glycerone kinase activity"/>
    <property type="evidence" value="ECO:0007669"/>
    <property type="project" value="UniProtKB-EC"/>
</dbReference>
<comment type="catalytic activity">
    <reaction evidence="6">
        <text>dihydroxyacetone + ATP = dihydroxyacetone phosphate + ADP + H(+)</text>
        <dbReference type="Rhea" id="RHEA:15773"/>
        <dbReference type="ChEBI" id="CHEBI:15378"/>
        <dbReference type="ChEBI" id="CHEBI:16016"/>
        <dbReference type="ChEBI" id="CHEBI:30616"/>
        <dbReference type="ChEBI" id="CHEBI:57642"/>
        <dbReference type="ChEBI" id="CHEBI:456216"/>
        <dbReference type="EC" id="2.7.1.29"/>
    </reaction>
</comment>
<dbReference type="GeneID" id="28820490"/>
<dbReference type="GO" id="GO:0005524">
    <property type="term" value="F:ATP binding"/>
    <property type="evidence" value="ECO:0007669"/>
    <property type="project" value="UniProtKB-KW"/>
</dbReference>
<gene>
    <name evidence="9" type="ORF">LY89DRAFT_616443</name>
</gene>
<keyword evidence="3" id="KW-0418">Kinase</keyword>
<keyword evidence="10" id="KW-1185">Reference proteome</keyword>
<dbReference type="InParanoid" id="A0A194X9J8"/>
<sequence>MSLVVDQTLPYTHQQLQFDDPNRWSRLFPLMRPSVRAIDISNGQTVVIDTSLVKSKDVLIAAIGSLGAFSSKILSESHLATFTSESTGKTITSAEDISKVLKENGFTTENGLVVVRSTSKKLDLEFRAESKVLEVAVIEELELDHILSLLSATQPKVKASLEETKAVLEHFIKSATKTNSTFHEKKAGNGPSVVHTVGTAEFNSAKKAIDKDLAHLLSLKPSHAEDVVYSVHFSDINGLSRLENNILAHEISEYFAKKNLPLHLTQSSISNPHPLARGWSISLTTIPLTYLSPQQKPTSPLSNTSSQPSTTNNSVSASKSQPGLQFSAPLLHKIITAGCENLIRTEPLITEYDTIVGDGDCGYTLRDGAKQVLAFISLPTTNLSHLPPTLSSLVELLEISMGGTSGALYCIFLSSLSNHLSVSPDLSTALSGALTDLLRYTRARRGDRTCLDCLIPFVETLGKGAAEALEEARKGVEGTKRMEAMVGRSSYLDESATRGVPDPGAYGLLMLLEGMVSAL</sequence>
<dbReference type="Pfam" id="PF02734">
    <property type="entry name" value="Dak2"/>
    <property type="match status" value="1"/>
</dbReference>
<evidence type="ECO:0000313" key="9">
    <source>
        <dbReference type="EMBL" id="KUJ16841.1"/>
    </source>
</evidence>
<organism evidence="9 10">
    <name type="scientific">Mollisia scopiformis</name>
    <name type="common">Conifer needle endophyte fungus</name>
    <name type="synonym">Phialocephala scopiformis</name>
    <dbReference type="NCBI Taxonomy" id="149040"/>
    <lineage>
        <taxon>Eukaryota</taxon>
        <taxon>Fungi</taxon>
        <taxon>Dikarya</taxon>
        <taxon>Ascomycota</taxon>
        <taxon>Pezizomycotina</taxon>
        <taxon>Leotiomycetes</taxon>
        <taxon>Helotiales</taxon>
        <taxon>Mollisiaceae</taxon>
        <taxon>Mollisia</taxon>
    </lineage>
</organism>
<feature type="compositionally biased region" description="Low complexity" evidence="7">
    <location>
        <begin position="297"/>
        <end position="316"/>
    </location>
</feature>
<dbReference type="Gene3D" id="1.25.40.340">
    <property type="match status" value="1"/>
</dbReference>
<dbReference type="EMBL" id="KQ947415">
    <property type="protein sequence ID" value="KUJ16841.1"/>
    <property type="molecule type" value="Genomic_DNA"/>
</dbReference>
<evidence type="ECO:0000256" key="2">
    <source>
        <dbReference type="ARBA" id="ARBA00022741"/>
    </source>
</evidence>
<dbReference type="SUPFAM" id="SSF101473">
    <property type="entry name" value="DhaL-like"/>
    <property type="match status" value="1"/>
</dbReference>
<dbReference type="PANTHER" id="PTHR28629:SF4">
    <property type="entry name" value="TRIOKINASE_FMN CYCLASE"/>
    <property type="match status" value="1"/>
</dbReference>
<dbReference type="STRING" id="149040.A0A194X9J8"/>
<dbReference type="KEGG" id="psco:LY89DRAFT_616443"/>
<reference evidence="9 10" key="1">
    <citation type="submission" date="2015-10" db="EMBL/GenBank/DDBJ databases">
        <title>Full genome of DAOMC 229536 Phialocephala scopiformis, a fungal endophyte of spruce producing the potent anti-insectan compound rugulosin.</title>
        <authorList>
            <consortium name="DOE Joint Genome Institute"/>
            <person name="Walker A.K."/>
            <person name="Frasz S.L."/>
            <person name="Seifert K.A."/>
            <person name="Miller J.D."/>
            <person name="Mondo S.J."/>
            <person name="Labutti K."/>
            <person name="Lipzen A."/>
            <person name="Dockter R."/>
            <person name="Kennedy M."/>
            <person name="Grigoriev I.V."/>
            <person name="Spatafora J.W."/>
        </authorList>
    </citation>
    <scope>NUCLEOTIDE SEQUENCE [LARGE SCALE GENOMIC DNA]</scope>
    <source>
        <strain evidence="9 10">CBS 120377</strain>
    </source>
</reference>
<proteinExistence type="predicted"/>
<dbReference type="InterPro" id="IPR036117">
    <property type="entry name" value="DhaL_dom_sf"/>
</dbReference>
<evidence type="ECO:0000256" key="6">
    <source>
        <dbReference type="ARBA" id="ARBA00048898"/>
    </source>
</evidence>
<evidence type="ECO:0000259" key="8">
    <source>
        <dbReference type="PROSITE" id="PS51480"/>
    </source>
</evidence>
<evidence type="ECO:0000256" key="3">
    <source>
        <dbReference type="ARBA" id="ARBA00022777"/>
    </source>
</evidence>
<dbReference type="AlphaFoldDB" id="A0A194X9J8"/>
<keyword evidence="1" id="KW-0808">Transferase</keyword>
<dbReference type="PANTHER" id="PTHR28629">
    <property type="entry name" value="TRIOKINASE/FMN CYCLASE"/>
    <property type="match status" value="1"/>
</dbReference>
<dbReference type="OrthoDB" id="2139957at2759"/>
<feature type="region of interest" description="Disordered" evidence="7">
    <location>
        <begin position="293"/>
        <end position="321"/>
    </location>
</feature>
<dbReference type="InterPro" id="IPR050861">
    <property type="entry name" value="Dihydroxyacetone_Kinase"/>
</dbReference>
<protein>
    <submittedName>
        <fullName evidence="9">Dak phosphatase</fullName>
    </submittedName>
</protein>
<evidence type="ECO:0000313" key="10">
    <source>
        <dbReference type="Proteomes" id="UP000070700"/>
    </source>
</evidence>
<evidence type="ECO:0000256" key="1">
    <source>
        <dbReference type="ARBA" id="ARBA00022679"/>
    </source>
</evidence>
<feature type="domain" description="DhaL" evidence="8">
    <location>
        <begin position="329"/>
        <end position="517"/>
    </location>
</feature>
<dbReference type="RefSeq" id="XP_018071196.1">
    <property type="nucleotide sequence ID" value="XM_018210764.1"/>
</dbReference>
<dbReference type="GO" id="GO:0019563">
    <property type="term" value="P:glycerol catabolic process"/>
    <property type="evidence" value="ECO:0007669"/>
    <property type="project" value="TreeGrafter"/>
</dbReference>
<dbReference type="GO" id="GO:0005829">
    <property type="term" value="C:cytosol"/>
    <property type="evidence" value="ECO:0007669"/>
    <property type="project" value="TreeGrafter"/>
</dbReference>